<keyword evidence="5 7" id="KW-0472">Membrane</keyword>
<feature type="transmembrane region" description="Helical" evidence="7">
    <location>
        <begin position="123"/>
        <end position="144"/>
    </location>
</feature>
<evidence type="ECO:0000256" key="5">
    <source>
        <dbReference type="ARBA" id="ARBA00023136"/>
    </source>
</evidence>
<sequence length="380" mass="40691">MSNKADAPAIAAAIASSSSSSQPPRASSSATATAMSPAVNAPSHPPSDEHAQSAVARSESSVSEQSTGKLLLGHVRKNGFERPFARDQVISWTGHSVSAVCFYVAATSFLVKGEDENSRGIVALTLVALGFHVPAFLLLVASWISCESIDPSKDVQETLPNGWFGVKLNGPRWEKARYCAICRKTVPGLDHHCTWLQTCVGKANYAQFFTIACTGAIQFLSQVLYASFCLAWLDLPFEHAGFTSLFVQGLLIACLLISVPCTMMYFILLGFHVWLMWLGYGTYEWMLRRRKQKSAARKARETMTKKMSSEEIAAAASGDAAPATAAPVRPASDSVASTESRHLSSVGSANDFVSIDAGEQHPASSTSSSSRVKSGELTSL</sequence>
<evidence type="ECO:0000259" key="9">
    <source>
        <dbReference type="Pfam" id="PF01529"/>
    </source>
</evidence>
<accession>K3X2N4</accession>
<evidence type="ECO:0000313" key="11">
    <source>
        <dbReference type="Proteomes" id="UP000019132"/>
    </source>
</evidence>
<organism evidence="10 11">
    <name type="scientific">Globisporangium ultimum (strain ATCC 200006 / CBS 805.95 / DAOM BR144)</name>
    <name type="common">Pythium ultimum</name>
    <dbReference type="NCBI Taxonomy" id="431595"/>
    <lineage>
        <taxon>Eukaryota</taxon>
        <taxon>Sar</taxon>
        <taxon>Stramenopiles</taxon>
        <taxon>Oomycota</taxon>
        <taxon>Peronosporomycetes</taxon>
        <taxon>Pythiales</taxon>
        <taxon>Pythiaceae</taxon>
        <taxon>Globisporangium</taxon>
    </lineage>
</organism>
<dbReference type="PANTHER" id="PTHR22883:SF203">
    <property type="entry name" value="PALMITOYLTRANSFERASE"/>
    <property type="match status" value="1"/>
</dbReference>
<dbReference type="EnsemblProtists" id="PYU1_T011483">
    <property type="protein sequence ID" value="PYU1_T011483"/>
    <property type="gene ID" value="PYU1_G011457"/>
</dbReference>
<dbReference type="EC" id="2.3.1.225" evidence="7"/>
<evidence type="ECO:0000256" key="7">
    <source>
        <dbReference type="RuleBase" id="RU079119"/>
    </source>
</evidence>
<dbReference type="Proteomes" id="UP000019132">
    <property type="component" value="Unassembled WGS sequence"/>
</dbReference>
<dbReference type="EMBL" id="GL376571">
    <property type="status" value="NOT_ANNOTATED_CDS"/>
    <property type="molecule type" value="Genomic_DNA"/>
</dbReference>
<reference evidence="10" key="3">
    <citation type="submission" date="2015-02" db="UniProtKB">
        <authorList>
            <consortium name="EnsemblProtists"/>
        </authorList>
    </citation>
    <scope>IDENTIFICATION</scope>
    <source>
        <strain evidence="10">DAOM BR144</strain>
    </source>
</reference>
<dbReference type="InterPro" id="IPR001594">
    <property type="entry name" value="Palmitoyltrfase_DHHC"/>
</dbReference>
<comment type="subcellular location">
    <subcellularLocation>
        <location evidence="1">Membrane</location>
        <topology evidence="1">Multi-pass membrane protein</topology>
    </subcellularLocation>
</comment>
<keyword evidence="2 7" id="KW-0808">Transferase</keyword>
<dbReference type="GO" id="GO:0019706">
    <property type="term" value="F:protein-cysteine S-palmitoyltransferase activity"/>
    <property type="evidence" value="ECO:0007669"/>
    <property type="project" value="UniProtKB-EC"/>
</dbReference>
<dbReference type="PROSITE" id="PS50216">
    <property type="entry name" value="DHHC"/>
    <property type="match status" value="1"/>
</dbReference>
<keyword evidence="6 7" id="KW-0012">Acyltransferase</keyword>
<comment type="similarity">
    <text evidence="7">Belongs to the DHHC palmitoyltransferase family.</text>
</comment>
<evidence type="ECO:0000256" key="4">
    <source>
        <dbReference type="ARBA" id="ARBA00022989"/>
    </source>
</evidence>
<feature type="transmembrane region" description="Helical" evidence="7">
    <location>
        <begin position="89"/>
        <end position="111"/>
    </location>
</feature>
<feature type="transmembrane region" description="Helical" evidence="7">
    <location>
        <begin position="205"/>
        <end position="233"/>
    </location>
</feature>
<feature type="compositionally biased region" description="Low complexity" evidence="8">
    <location>
        <begin position="52"/>
        <end position="66"/>
    </location>
</feature>
<reference evidence="11" key="2">
    <citation type="submission" date="2010-04" db="EMBL/GenBank/DDBJ databases">
        <authorList>
            <person name="Buell R."/>
            <person name="Hamilton J."/>
            <person name="Hostetler J."/>
        </authorList>
    </citation>
    <scope>NUCLEOTIDE SEQUENCE [LARGE SCALE GENOMIC DNA]</scope>
    <source>
        <strain evidence="11">DAOM:BR144</strain>
    </source>
</reference>
<dbReference type="GO" id="GO:0016020">
    <property type="term" value="C:membrane"/>
    <property type="evidence" value="ECO:0007669"/>
    <property type="project" value="UniProtKB-SubCell"/>
</dbReference>
<dbReference type="VEuPathDB" id="FungiDB:PYU1_G011457"/>
<feature type="region of interest" description="Disordered" evidence="8">
    <location>
        <begin position="357"/>
        <end position="380"/>
    </location>
</feature>
<dbReference type="InParanoid" id="K3X2N4"/>
<name>K3X2N4_GLOUD</name>
<keyword evidence="3 7" id="KW-0812">Transmembrane</keyword>
<feature type="transmembrane region" description="Helical" evidence="7">
    <location>
        <begin position="240"/>
        <end position="259"/>
    </location>
</feature>
<dbReference type="OMA" id="ANYAQFF"/>
<feature type="region of interest" description="Disordered" evidence="8">
    <location>
        <begin position="1"/>
        <end position="68"/>
    </location>
</feature>
<dbReference type="HOGENOM" id="CLU_065280_0_0_1"/>
<dbReference type="PANTHER" id="PTHR22883">
    <property type="entry name" value="ZINC FINGER DHHC DOMAIN CONTAINING PROTEIN"/>
    <property type="match status" value="1"/>
</dbReference>
<keyword evidence="11" id="KW-1185">Reference proteome</keyword>
<evidence type="ECO:0000256" key="3">
    <source>
        <dbReference type="ARBA" id="ARBA00022692"/>
    </source>
</evidence>
<dbReference type="Pfam" id="PF01529">
    <property type="entry name" value="DHHC"/>
    <property type="match status" value="1"/>
</dbReference>
<feature type="domain" description="Palmitoyltransferase DHHC" evidence="9">
    <location>
        <begin position="171"/>
        <end position="286"/>
    </location>
</feature>
<feature type="region of interest" description="Disordered" evidence="8">
    <location>
        <begin position="316"/>
        <end position="345"/>
    </location>
</feature>
<feature type="compositionally biased region" description="Low complexity" evidence="8">
    <location>
        <begin position="316"/>
        <end position="331"/>
    </location>
</feature>
<evidence type="ECO:0000256" key="8">
    <source>
        <dbReference type="SAM" id="MobiDB-lite"/>
    </source>
</evidence>
<dbReference type="STRING" id="431595.K3X2N4"/>
<feature type="compositionally biased region" description="Polar residues" evidence="8">
    <location>
        <begin position="334"/>
        <end position="345"/>
    </location>
</feature>
<reference evidence="11" key="1">
    <citation type="journal article" date="2010" name="Genome Biol.">
        <title>Genome sequence of the necrotrophic plant pathogen Pythium ultimum reveals original pathogenicity mechanisms and effector repertoire.</title>
        <authorList>
            <person name="Levesque C.A."/>
            <person name="Brouwer H."/>
            <person name="Cano L."/>
            <person name="Hamilton J.P."/>
            <person name="Holt C."/>
            <person name="Huitema E."/>
            <person name="Raffaele S."/>
            <person name="Robideau G.P."/>
            <person name="Thines M."/>
            <person name="Win J."/>
            <person name="Zerillo M.M."/>
            <person name="Beakes G.W."/>
            <person name="Boore J.L."/>
            <person name="Busam D."/>
            <person name="Dumas B."/>
            <person name="Ferriera S."/>
            <person name="Fuerstenberg S.I."/>
            <person name="Gachon C.M."/>
            <person name="Gaulin E."/>
            <person name="Govers F."/>
            <person name="Grenville-Briggs L."/>
            <person name="Horner N."/>
            <person name="Hostetler J."/>
            <person name="Jiang R.H."/>
            <person name="Johnson J."/>
            <person name="Krajaejun T."/>
            <person name="Lin H."/>
            <person name="Meijer H.J."/>
            <person name="Moore B."/>
            <person name="Morris P."/>
            <person name="Phuntmart V."/>
            <person name="Puiu D."/>
            <person name="Shetty J."/>
            <person name="Stajich J.E."/>
            <person name="Tripathy S."/>
            <person name="Wawra S."/>
            <person name="van West P."/>
            <person name="Whitty B.R."/>
            <person name="Coutinho P.M."/>
            <person name="Henrissat B."/>
            <person name="Martin F."/>
            <person name="Thomas P.D."/>
            <person name="Tyler B.M."/>
            <person name="De Vries R.P."/>
            <person name="Kamoun S."/>
            <person name="Yandell M."/>
            <person name="Tisserat N."/>
            <person name="Buell C.R."/>
        </authorList>
    </citation>
    <scope>NUCLEOTIDE SEQUENCE</scope>
    <source>
        <strain evidence="11">DAOM:BR144</strain>
    </source>
</reference>
<proteinExistence type="inferred from homology"/>
<protein>
    <recommendedName>
        <fullName evidence="7">Palmitoyltransferase</fullName>
        <ecNumber evidence="7">2.3.1.225</ecNumber>
    </recommendedName>
</protein>
<evidence type="ECO:0000256" key="1">
    <source>
        <dbReference type="ARBA" id="ARBA00004141"/>
    </source>
</evidence>
<keyword evidence="4 7" id="KW-1133">Transmembrane helix</keyword>
<dbReference type="GO" id="GO:0005783">
    <property type="term" value="C:endoplasmic reticulum"/>
    <property type="evidence" value="ECO:0007669"/>
    <property type="project" value="TreeGrafter"/>
</dbReference>
<evidence type="ECO:0000313" key="10">
    <source>
        <dbReference type="EnsemblProtists" id="PYU1_T011483"/>
    </source>
</evidence>
<evidence type="ECO:0000256" key="2">
    <source>
        <dbReference type="ARBA" id="ARBA00022679"/>
    </source>
</evidence>
<dbReference type="AlphaFoldDB" id="K3X2N4"/>
<feature type="transmembrane region" description="Helical" evidence="7">
    <location>
        <begin position="265"/>
        <end position="283"/>
    </location>
</feature>
<dbReference type="GO" id="GO:0005794">
    <property type="term" value="C:Golgi apparatus"/>
    <property type="evidence" value="ECO:0007669"/>
    <property type="project" value="TreeGrafter"/>
</dbReference>
<feature type="compositionally biased region" description="Low complexity" evidence="8">
    <location>
        <begin position="1"/>
        <end position="38"/>
    </location>
</feature>
<dbReference type="InterPro" id="IPR039859">
    <property type="entry name" value="PFA4/ZDH16/20/ERF2-like"/>
</dbReference>
<comment type="domain">
    <text evidence="7">The DHHC domain is required for palmitoyltransferase activity.</text>
</comment>
<dbReference type="eggNOG" id="KOG1311">
    <property type="taxonomic scope" value="Eukaryota"/>
</dbReference>
<dbReference type="GO" id="GO:0006612">
    <property type="term" value="P:protein targeting to membrane"/>
    <property type="evidence" value="ECO:0007669"/>
    <property type="project" value="TreeGrafter"/>
</dbReference>
<comment type="catalytic activity">
    <reaction evidence="7">
        <text>L-cysteinyl-[protein] + hexadecanoyl-CoA = S-hexadecanoyl-L-cysteinyl-[protein] + CoA</text>
        <dbReference type="Rhea" id="RHEA:36683"/>
        <dbReference type="Rhea" id="RHEA-COMP:10131"/>
        <dbReference type="Rhea" id="RHEA-COMP:11032"/>
        <dbReference type="ChEBI" id="CHEBI:29950"/>
        <dbReference type="ChEBI" id="CHEBI:57287"/>
        <dbReference type="ChEBI" id="CHEBI:57379"/>
        <dbReference type="ChEBI" id="CHEBI:74151"/>
        <dbReference type="EC" id="2.3.1.225"/>
    </reaction>
</comment>
<evidence type="ECO:0000256" key="6">
    <source>
        <dbReference type="ARBA" id="ARBA00023315"/>
    </source>
</evidence>